<comment type="caution">
    <text evidence="4">The sequence shown here is derived from an EMBL/GenBank/DDBJ whole genome shotgun (WGS) entry which is preliminary data.</text>
</comment>
<dbReference type="OrthoDB" id="2324827at2759"/>
<dbReference type="PANTHER" id="PTHR24107:SF2">
    <property type="entry name" value="NLR FAMILY CARD DOMAIN CONTAINING 3"/>
    <property type="match status" value="1"/>
</dbReference>
<dbReference type="Gene3D" id="3.80.10.10">
    <property type="entry name" value="Ribonuclease Inhibitor"/>
    <property type="match status" value="1"/>
</dbReference>
<proteinExistence type="predicted"/>
<sequence>MTSHPAITIHNSILNGQLLTSFKPWQIISYLLYFEHQGQHTLRHGGFSKIVSLKSLLTFLSHRKEEFLAFGCEIKNLGSVYRFKLPNICGICHKVGHIPSECVTSEVILSRRMLELEDIEFMVNSILEHKILIRKIVLRFNDLGGKGAKIIARLISRSDTIVELVLESTKIDDEGIELIADALGENRSIERIILNNNEFGSRGLTSMAKILKNNKTLRIVELSSRGNPEEATQEFLQIFNDVLITNTSITSFTFNARGLQNLSHNSISDNHNHNDNTIVDTTLLIKSKLFTNITRYLEQNRMFDSILSSAAIELMNKSRIFFLNIQGCDLSVRRIPFEIWAQMFRCFGEHSGLTTKQVDMIVKFSATRVTLSSTITKRDFLECVYFNKKFWVD</sequence>
<keyword evidence="2" id="KW-0963">Cytoplasm</keyword>
<evidence type="ECO:0000256" key="2">
    <source>
        <dbReference type="ARBA" id="ARBA00022490"/>
    </source>
</evidence>
<dbReference type="SMART" id="SM00368">
    <property type="entry name" value="LRR_RI"/>
    <property type="match status" value="3"/>
</dbReference>
<comment type="subcellular location">
    <subcellularLocation>
        <location evidence="1">Cytoplasm</location>
        <location evidence="1">Cytoskeleton</location>
    </subcellularLocation>
</comment>
<evidence type="ECO:0000256" key="3">
    <source>
        <dbReference type="ARBA" id="ARBA00023212"/>
    </source>
</evidence>
<dbReference type="Proteomes" id="UP000789342">
    <property type="component" value="Unassembled WGS sequence"/>
</dbReference>
<protein>
    <submittedName>
        <fullName evidence="4">7629_t:CDS:1</fullName>
    </submittedName>
</protein>
<evidence type="ECO:0000313" key="5">
    <source>
        <dbReference type="Proteomes" id="UP000789342"/>
    </source>
</evidence>
<organism evidence="4 5">
    <name type="scientific">Acaulospora morrowiae</name>
    <dbReference type="NCBI Taxonomy" id="94023"/>
    <lineage>
        <taxon>Eukaryota</taxon>
        <taxon>Fungi</taxon>
        <taxon>Fungi incertae sedis</taxon>
        <taxon>Mucoromycota</taxon>
        <taxon>Glomeromycotina</taxon>
        <taxon>Glomeromycetes</taxon>
        <taxon>Diversisporales</taxon>
        <taxon>Acaulosporaceae</taxon>
        <taxon>Acaulospora</taxon>
    </lineage>
</organism>
<dbReference type="PANTHER" id="PTHR24107">
    <property type="entry name" value="YNEIN REGULATORY COMPLEX SUBUNIT 5"/>
    <property type="match status" value="1"/>
</dbReference>
<evidence type="ECO:0000256" key="1">
    <source>
        <dbReference type="ARBA" id="ARBA00004245"/>
    </source>
</evidence>
<name>A0A9N9FY21_9GLOM</name>
<dbReference type="SUPFAM" id="SSF52047">
    <property type="entry name" value="RNI-like"/>
    <property type="match status" value="1"/>
</dbReference>
<evidence type="ECO:0000313" key="4">
    <source>
        <dbReference type="EMBL" id="CAG8571025.1"/>
    </source>
</evidence>
<reference evidence="4" key="1">
    <citation type="submission" date="2021-06" db="EMBL/GenBank/DDBJ databases">
        <authorList>
            <person name="Kallberg Y."/>
            <person name="Tangrot J."/>
            <person name="Rosling A."/>
        </authorList>
    </citation>
    <scope>NUCLEOTIDE SEQUENCE</scope>
    <source>
        <strain evidence="4">CL551</strain>
    </source>
</reference>
<dbReference type="InterPro" id="IPR052410">
    <property type="entry name" value="DRC5"/>
</dbReference>
<dbReference type="InterPro" id="IPR032675">
    <property type="entry name" value="LRR_dom_sf"/>
</dbReference>
<dbReference type="EMBL" id="CAJVPV010004321">
    <property type="protein sequence ID" value="CAG8571025.1"/>
    <property type="molecule type" value="Genomic_DNA"/>
</dbReference>
<keyword evidence="3" id="KW-0206">Cytoskeleton</keyword>
<accession>A0A9N9FY21</accession>
<gene>
    <name evidence="4" type="ORF">AMORRO_LOCUS6468</name>
</gene>
<dbReference type="AlphaFoldDB" id="A0A9N9FY21"/>
<dbReference type="GO" id="GO:0005856">
    <property type="term" value="C:cytoskeleton"/>
    <property type="evidence" value="ECO:0007669"/>
    <property type="project" value="UniProtKB-SubCell"/>
</dbReference>
<keyword evidence="5" id="KW-1185">Reference proteome</keyword>